<keyword evidence="3" id="KW-0238">DNA-binding</keyword>
<dbReference type="PANTHER" id="PTHR30126:SF94">
    <property type="entry name" value="LYSR FAMILY TRANSCRIPTIONAL REGULATOR"/>
    <property type="match status" value="1"/>
</dbReference>
<dbReference type="PANTHER" id="PTHR30126">
    <property type="entry name" value="HTH-TYPE TRANSCRIPTIONAL REGULATOR"/>
    <property type="match status" value="1"/>
</dbReference>
<dbReference type="InterPro" id="IPR036388">
    <property type="entry name" value="WH-like_DNA-bd_sf"/>
</dbReference>
<gene>
    <name evidence="6" type="ORF">GH984_06245</name>
</gene>
<name>A0A6N7QQL7_9GAMM</name>
<feature type="domain" description="HTH lysR-type" evidence="5">
    <location>
        <begin position="7"/>
        <end position="64"/>
    </location>
</feature>
<comment type="caution">
    <text evidence="6">The sequence shown here is derived from an EMBL/GenBank/DDBJ whole genome shotgun (WGS) entry which is preliminary data.</text>
</comment>
<keyword evidence="4" id="KW-0804">Transcription</keyword>
<dbReference type="RefSeq" id="WP_153719357.1">
    <property type="nucleotide sequence ID" value="NZ_WJPP01000003.1"/>
</dbReference>
<dbReference type="SUPFAM" id="SSF53850">
    <property type="entry name" value="Periplasmic binding protein-like II"/>
    <property type="match status" value="1"/>
</dbReference>
<evidence type="ECO:0000313" key="6">
    <source>
        <dbReference type="EMBL" id="MRH78302.1"/>
    </source>
</evidence>
<dbReference type="InterPro" id="IPR005119">
    <property type="entry name" value="LysR_subst-bd"/>
</dbReference>
<accession>A0A6N7QQL7</accession>
<proteinExistence type="inferred from homology"/>
<dbReference type="AlphaFoldDB" id="A0A6N7QQL7"/>
<sequence length="316" mass="35506">MAKYRYDRLRQLRAFCFAAELGSISRAAERLELTQPSVSLQIQSLERELGVILFERRGPRIRLTNDGQALHAMAQTMVANIDDLPTQFAKGSQSLDGGYLDIGAGQSSTLYLLPPLLERFMAQHPNVQVRLHNLSVGDMLEALRTDRMDFAVGAVLDLPNELRYQAIYSYGLSLITPPDHPLAERDVISTRDLANQDYIIPPRDMTTWRLINLVFEQQAIQYRVKLEVGSWEAVKRYVSLGFGIAIVSNVCLAEAPANLAIRSLPDIFPKRTYGAISRRGRALSPPARRFLEMSGMDMPTELTARQSELNATITRE</sequence>
<evidence type="ECO:0000259" key="5">
    <source>
        <dbReference type="PROSITE" id="PS50931"/>
    </source>
</evidence>
<dbReference type="CDD" id="cd05466">
    <property type="entry name" value="PBP2_LTTR_substrate"/>
    <property type="match status" value="1"/>
</dbReference>
<dbReference type="Gene3D" id="3.40.190.290">
    <property type="match status" value="1"/>
</dbReference>
<evidence type="ECO:0000256" key="4">
    <source>
        <dbReference type="ARBA" id="ARBA00023163"/>
    </source>
</evidence>
<dbReference type="PROSITE" id="PS50931">
    <property type="entry name" value="HTH_LYSR"/>
    <property type="match status" value="1"/>
</dbReference>
<evidence type="ECO:0000256" key="1">
    <source>
        <dbReference type="ARBA" id="ARBA00009437"/>
    </source>
</evidence>
<dbReference type="Pfam" id="PF03466">
    <property type="entry name" value="LysR_substrate"/>
    <property type="match status" value="1"/>
</dbReference>
<comment type="similarity">
    <text evidence="1">Belongs to the LysR transcriptional regulatory family.</text>
</comment>
<dbReference type="Pfam" id="PF00126">
    <property type="entry name" value="HTH_1"/>
    <property type="match status" value="1"/>
</dbReference>
<reference evidence="6 7" key="1">
    <citation type="submission" date="2019-11" db="EMBL/GenBank/DDBJ databases">
        <authorList>
            <person name="Zhang X.Y."/>
        </authorList>
    </citation>
    <scope>NUCLEOTIDE SEQUENCE [LARGE SCALE GENOMIC DNA]</scope>
    <source>
        <strain evidence="6 7">C176</strain>
    </source>
</reference>
<dbReference type="EMBL" id="WJPP01000003">
    <property type="protein sequence ID" value="MRH78302.1"/>
    <property type="molecule type" value="Genomic_DNA"/>
</dbReference>
<dbReference type="Proteomes" id="UP000433788">
    <property type="component" value="Unassembled WGS sequence"/>
</dbReference>
<evidence type="ECO:0000313" key="7">
    <source>
        <dbReference type="Proteomes" id="UP000433788"/>
    </source>
</evidence>
<keyword evidence="7" id="KW-1185">Reference proteome</keyword>
<dbReference type="Gene3D" id="1.10.10.10">
    <property type="entry name" value="Winged helix-like DNA-binding domain superfamily/Winged helix DNA-binding domain"/>
    <property type="match status" value="1"/>
</dbReference>
<dbReference type="FunFam" id="1.10.10.10:FF:000001">
    <property type="entry name" value="LysR family transcriptional regulator"/>
    <property type="match status" value="1"/>
</dbReference>
<keyword evidence="2" id="KW-0805">Transcription regulation</keyword>
<dbReference type="GO" id="GO:0003700">
    <property type="term" value="F:DNA-binding transcription factor activity"/>
    <property type="evidence" value="ECO:0007669"/>
    <property type="project" value="InterPro"/>
</dbReference>
<dbReference type="PRINTS" id="PR00039">
    <property type="entry name" value="HTHLYSR"/>
</dbReference>
<dbReference type="GO" id="GO:0000976">
    <property type="term" value="F:transcription cis-regulatory region binding"/>
    <property type="evidence" value="ECO:0007669"/>
    <property type="project" value="TreeGrafter"/>
</dbReference>
<evidence type="ECO:0000256" key="3">
    <source>
        <dbReference type="ARBA" id="ARBA00023125"/>
    </source>
</evidence>
<organism evidence="6 7">
    <name type="scientific">Spiribacter salilacus</name>
    <dbReference type="NCBI Taxonomy" id="2664894"/>
    <lineage>
        <taxon>Bacteria</taxon>
        <taxon>Pseudomonadati</taxon>
        <taxon>Pseudomonadota</taxon>
        <taxon>Gammaproteobacteria</taxon>
        <taxon>Chromatiales</taxon>
        <taxon>Ectothiorhodospiraceae</taxon>
        <taxon>Spiribacter</taxon>
    </lineage>
</organism>
<protein>
    <submittedName>
        <fullName evidence="6">LysR family transcriptional regulator</fullName>
    </submittedName>
</protein>
<dbReference type="InterPro" id="IPR000847">
    <property type="entry name" value="LysR_HTH_N"/>
</dbReference>
<dbReference type="SUPFAM" id="SSF46785">
    <property type="entry name" value="Winged helix' DNA-binding domain"/>
    <property type="match status" value="1"/>
</dbReference>
<evidence type="ECO:0000256" key="2">
    <source>
        <dbReference type="ARBA" id="ARBA00023015"/>
    </source>
</evidence>
<dbReference type="InterPro" id="IPR036390">
    <property type="entry name" value="WH_DNA-bd_sf"/>
</dbReference>